<reference evidence="2 3" key="2">
    <citation type="submission" date="2024-07" db="EMBL/GenBank/DDBJ databases">
        <authorList>
            <person name="Akdeniz Z."/>
        </authorList>
    </citation>
    <scope>NUCLEOTIDE SEQUENCE [LARGE SCALE GENOMIC DNA]</scope>
</reference>
<name>A0AA86PUZ3_9EUKA</name>
<protein>
    <submittedName>
        <fullName evidence="1">Leucine-rich repeat domain superfamily</fullName>
    </submittedName>
    <submittedName>
        <fullName evidence="2">Leucine-rich_repeat domain superfamily</fullName>
    </submittedName>
</protein>
<dbReference type="InterPro" id="IPR032675">
    <property type="entry name" value="LRR_dom_sf"/>
</dbReference>
<gene>
    <name evidence="2" type="ORF">HINF_LOCUS26939</name>
    <name evidence="1" type="ORF">HINF_LOCUS31688</name>
</gene>
<proteinExistence type="predicted"/>
<comment type="caution">
    <text evidence="1">The sequence shown here is derived from an EMBL/GenBank/DDBJ whole genome shotgun (WGS) entry which is preliminary data.</text>
</comment>
<keyword evidence="3" id="KW-1185">Reference proteome</keyword>
<dbReference type="SUPFAM" id="SSF52058">
    <property type="entry name" value="L domain-like"/>
    <property type="match status" value="1"/>
</dbReference>
<evidence type="ECO:0000313" key="2">
    <source>
        <dbReference type="EMBL" id="CAL6019423.1"/>
    </source>
</evidence>
<organism evidence="1">
    <name type="scientific">Hexamita inflata</name>
    <dbReference type="NCBI Taxonomy" id="28002"/>
    <lineage>
        <taxon>Eukaryota</taxon>
        <taxon>Metamonada</taxon>
        <taxon>Diplomonadida</taxon>
        <taxon>Hexamitidae</taxon>
        <taxon>Hexamitinae</taxon>
        <taxon>Hexamita</taxon>
    </lineage>
</organism>
<sequence length="1511" mass="175827">MTFKNLSNMDNVEKLRQDQSDQVINLQIKNCGLISMNWVVQTFYNITTLDCSGNKIKNYSALRFSKLLHLYVNNSFIQQLTQIPEILTLQTLNAVNNDIQQINCVHFPNLRLLNLQSNKVRSLKFTPQHYNLQIVNLLDNPIFQLHLELQLKSIFPNLASLNHKQLQINSILQDQFLKTYFQTTLSAESEVQVTVNSKTQNIKFVYSNDLVEENSEILFDCEESVHVQFYLCGQMTVELPHKEFIKIPLQSTGQIVVAAIMIDSGVQLLKSKIITERKPKIISTQILGEQKVGRCISCAFNLSHNHEDLKVKVLWERIIERDPFQLSLKHDQTKLIHEGNEYQTTPEDGGHSIKVTTQLYQYSGMCDSKSQIIQIDHAIDELILFYLKEAFLINNNEIFIPQLKQLAAALNNERLTVQWDQTKNSSIVSTDQYETVKVLVKNQEIVFTQKLAQPKIYPFELYNCSENCICEVRGSEAVSQIQWFISDFQYFPALGVIEQIVLDLISCKERPTQYGVQFMYRQHILQFTRMQNFTNSTKAVMPSKSYMKLVLCKIGEQNYFSLVRMQRHLLVTALKVRNELSQLNIEIQSATEPILFSFELQICVEVQNKTSLIKINQKKPFFSVQKALIYKQVLQLLPEKTDLIRVGLFFQVKTEQIFTGLVQHQTVQTEISLNVTHEELRRGAVCVQLTEQEDNKKMFKNAFKLQDLYLDKNNFSMLQYLNKNVNLFNENQKLIFDAETFYFPLTDRVPISCSKIHQNIFIQQLLNRNLINNKAEMEITGEAKLGGKIFLKSTGEFGVMSSGDQTDEIQTQMNYEETKRLISRLKEETKATDLQLALRSANQDYYIIKEQDLDQDLYFYCFGQSEFQLYKLRYRVVHTPKLNQIYINSLRLKNGAIQVQLDATCQQPADAVQIVLQFNNKEQRISALKHKYANQLNTYDFEVYIPEKCPGYLLVQFDDVRLDIQLMDIQEQVVIQKQVVTQQQINSSQQQTNQLTATAAKVPFPINVIENDPIRLKLQAKKTEPKSWYDQRVLQQYNQSALDRLVRQQKVQYLITKEINRPIMRNNKDSQIFDMSAMSSSVNSQVQSNQSMSNLVSPSLVTTGASFDVFKPDEINQFDARRAYQQLRGTPVDGQYFSFQFTFKKKLVNKNQLTLFRASQNYFEQIETKDQIEDKEYFLVYHKGKIADGYECYITYRFSEYDIGFNVILRVHLADVYHYFILNKTPVQISKDTLALLKPYQQMKEPSIQSLVARSGGQMFHSAQVEFVGGYISLLNNLKPLISVKRSQCRFVQYQKSIEMITPETRYSFALESNTRTNLVKLYILGNVGISDMKLHQLFVEPQALQGSQSRYFLSLKFSLVNDMFDILDPYFDKKLFQQHGGSKEEKFSMRGREFFQAIPKPIKYCQQYNGFMIQLQNLSFLKPIYKLQYRQKHQIDCIHQGKQTTLEIDCDHLKMGHLFKKYMSQVQVEFGDYTITFKAEQVDTVLEFAQKDWDEVTSAILVRGKWGDIE</sequence>
<evidence type="ECO:0000313" key="3">
    <source>
        <dbReference type="Proteomes" id="UP001642409"/>
    </source>
</evidence>
<accession>A0AA86PUZ3</accession>
<dbReference type="EMBL" id="CATOUU010000721">
    <property type="protein sequence ID" value="CAI9944043.1"/>
    <property type="molecule type" value="Genomic_DNA"/>
</dbReference>
<dbReference type="Gene3D" id="3.80.10.10">
    <property type="entry name" value="Ribonuclease Inhibitor"/>
    <property type="match status" value="1"/>
</dbReference>
<reference evidence="1" key="1">
    <citation type="submission" date="2023-06" db="EMBL/GenBank/DDBJ databases">
        <authorList>
            <person name="Kurt Z."/>
        </authorList>
    </citation>
    <scope>NUCLEOTIDE SEQUENCE</scope>
</reference>
<dbReference type="EMBL" id="CAXDID020000083">
    <property type="protein sequence ID" value="CAL6019423.1"/>
    <property type="molecule type" value="Genomic_DNA"/>
</dbReference>
<dbReference type="Proteomes" id="UP001642409">
    <property type="component" value="Unassembled WGS sequence"/>
</dbReference>
<evidence type="ECO:0000313" key="1">
    <source>
        <dbReference type="EMBL" id="CAI9944043.1"/>
    </source>
</evidence>